<proteinExistence type="predicted"/>
<dbReference type="InterPro" id="IPR031856">
    <property type="entry name" value="YdaS_toxin-like"/>
</dbReference>
<dbReference type="Pfam" id="PF15943">
    <property type="entry name" value="YdaS_toxin"/>
    <property type="match status" value="1"/>
</dbReference>
<dbReference type="Proteomes" id="UP000028926">
    <property type="component" value="Chromosome"/>
</dbReference>
<dbReference type="HOGENOM" id="CLU_173998_0_1_5"/>
<dbReference type="EMBL" id="CP008941">
    <property type="protein sequence ID" value="AIK96600.1"/>
    <property type="molecule type" value="Genomic_DNA"/>
</dbReference>
<organism evidence="1 2">
    <name type="scientific">Candidatus Odyssella acanthamoebae</name>
    <dbReference type="NCBI Taxonomy" id="91604"/>
    <lineage>
        <taxon>Bacteria</taxon>
        <taxon>Pseudomonadati</taxon>
        <taxon>Pseudomonadota</taxon>
        <taxon>Alphaproteobacteria</taxon>
        <taxon>Holosporales</taxon>
        <taxon>Candidatus Paracaedibacteraceae</taxon>
        <taxon>Candidatus Odyssella</taxon>
    </lineage>
</organism>
<dbReference type="SUPFAM" id="SSF47413">
    <property type="entry name" value="lambda repressor-like DNA-binding domains"/>
    <property type="match status" value="1"/>
</dbReference>
<name>A0A077B0Y1_9PROT</name>
<evidence type="ECO:0000313" key="1">
    <source>
        <dbReference type="EMBL" id="AIK96600.1"/>
    </source>
</evidence>
<dbReference type="eggNOG" id="ENOG5032GWR">
    <property type="taxonomic scope" value="Bacteria"/>
</dbReference>
<dbReference type="KEGG" id="paca:ID47_07495"/>
<dbReference type="AlphaFoldDB" id="A0A077B0Y1"/>
<sequence length="71" mass="7958">MEAIVEAFYLFGTSTALAKALNVTLGTVHSWLNHKSVPKPENCLKIEKVTKGKVKARDIRPNYDWDKISKG</sequence>
<protein>
    <submittedName>
        <fullName evidence="1">Uncharacterized protein</fullName>
    </submittedName>
</protein>
<dbReference type="GO" id="GO:0003677">
    <property type="term" value="F:DNA binding"/>
    <property type="evidence" value="ECO:0007669"/>
    <property type="project" value="InterPro"/>
</dbReference>
<gene>
    <name evidence="1" type="ORF">ID47_07495</name>
</gene>
<evidence type="ECO:0000313" key="2">
    <source>
        <dbReference type="Proteomes" id="UP000028926"/>
    </source>
</evidence>
<dbReference type="Gene3D" id="1.10.260.40">
    <property type="entry name" value="lambda repressor-like DNA-binding domains"/>
    <property type="match status" value="1"/>
</dbReference>
<keyword evidence="2" id="KW-1185">Reference proteome</keyword>
<dbReference type="InterPro" id="IPR010982">
    <property type="entry name" value="Lambda_DNA-bd_dom_sf"/>
</dbReference>
<dbReference type="STRING" id="91604.ID47_07495"/>
<reference evidence="1 2" key="1">
    <citation type="submission" date="2014-07" db="EMBL/GenBank/DDBJ databases">
        <title>Comparative genomic insights into amoeba endosymbionts belonging to the families of Holosporaceae and Candidatus Midichloriaceae within Rickettsiales.</title>
        <authorList>
            <person name="Wang Z."/>
            <person name="Wu M."/>
        </authorList>
    </citation>
    <scope>NUCLEOTIDE SEQUENCE [LARGE SCALE GENOMIC DNA]</scope>
    <source>
        <strain evidence="1">PRA3</strain>
    </source>
</reference>
<accession>A0A077B0Y1</accession>